<protein>
    <submittedName>
        <fullName evidence="6">Uncharacterized protein</fullName>
    </submittedName>
</protein>
<organism evidence="6 7">
    <name type="scientific">Ambrosia artemisiifolia</name>
    <name type="common">Common ragweed</name>
    <dbReference type="NCBI Taxonomy" id="4212"/>
    <lineage>
        <taxon>Eukaryota</taxon>
        <taxon>Viridiplantae</taxon>
        <taxon>Streptophyta</taxon>
        <taxon>Embryophyta</taxon>
        <taxon>Tracheophyta</taxon>
        <taxon>Spermatophyta</taxon>
        <taxon>Magnoliopsida</taxon>
        <taxon>eudicotyledons</taxon>
        <taxon>Gunneridae</taxon>
        <taxon>Pentapetalae</taxon>
        <taxon>asterids</taxon>
        <taxon>campanulids</taxon>
        <taxon>Asterales</taxon>
        <taxon>Asteraceae</taxon>
        <taxon>Asteroideae</taxon>
        <taxon>Heliantheae alliance</taxon>
        <taxon>Heliantheae</taxon>
        <taxon>Ambrosia</taxon>
    </lineage>
</organism>
<evidence type="ECO:0000313" key="6">
    <source>
        <dbReference type="EMBL" id="KAI7738171.1"/>
    </source>
</evidence>
<dbReference type="InterPro" id="IPR015300">
    <property type="entry name" value="DNA-bd_pseudobarrel_sf"/>
</dbReference>
<dbReference type="GO" id="GO:0005634">
    <property type="term" value="C:nucleus"/>
    <property type="evidence" value="ECO:0007669"/>
    <property type="project" value="UniProtKB-SubCell"/>
</dbReference>
<accession>A0AAD5CCZ7</accession>
<dbReference type="PANTHER" id="PTHR46245:SF10">
    <property type="entry name" value="B3 DOMAIN-CONTAINING TRANSCRIPTION FACTOR VAL3"/>
    <property type="match status" value="1"/>
</dbReference>
<dbReference type="Proteomes" id="UP001206925">
    <property type="component" value="Unassembled WGS sequence"/>
</dbReference>
<evidence type="ECO:0000313" key="7">
    <source>
        <dbReference type="Proteomes" id="UP001206925"/>
    </source>
</evidence>
<evidence type="ECO:0000256" key="2">
    <source>
        <dbReference type="ARBA" id="ARBA00023015"/>
    </source>
</evidence>
<dbReference type="GO" id="GO:0003677">
    <property type="term" value="F:DNA binding"/>
    <property type="evidence" value="ECO:0007669"/>
    <property type="project" value="UniProtKB-KW"/>
</dbReference>
<comment type="caution">
    <text evidence="6">The sequence shown here is derived from an EMBL/GenBank/DDBJ whole genome shotgun (WGS) entry which is preliminary data.</text>
</comment>
<dbReference type="SUPFAM" id="SSF101936">
    <property type="entry name" value="DNA-binding pseudobarrel domain"/>
    <property type="match status" value="1"/>
</dbReference>
<proteinExistence type="predicted"/>
<dbReference type="Gene3D" id="2.40.330.10">
    <property type="entry name" value="DNA-binding pseudobarrel domain"/>
    <property type="match status" value="1"/>
</dbReference>
<reference evidence="6" key="1">
    <citation type="submission" date="2022-06" db="EMBL/GenBank/DDBJ databases">
        <title>Uncovering the hologenomic basis of an extraordinary plant invasion.</title>
        <authorList>
            <person name="Bieker V.C."/>
            <person name="Martin M.D."/>
            <person name="Gilbert T."/>
            <person name="Hodgins K."/>
            <person name="Battlay P."/>
            <person name="Petersen B."/>
            <person name="Wilson J."/>
        </authorList>
    </citation>
    <scope>NUCLEOTIDE SEQUENCE</scope>
    <source>
        <strain evidence="6">AA19_3_7</strain>
        <tissue evidence="6">Leaf</tissue>
    </source>
</reference>
<keyword evidence="5" id="KW-0539">Nucleus</keyword>
<evidence type="ECO:0000256" key="1">
    <source>
        <dbReference type="ARBA" id="ARBA00004123"/>
    </source>
</evidence>
<keyword evidence="4" id="KW-0804">Transcription</keyword>
<dbReference type="CDD" id="cd10017">
    <property type="entry name" value="B3_DNA"/>
    <property type="match status" value="1"/>
</dbReference>
<keyword evidence="3" id="KW-0238">DNA-binding</keyword>
<dbReference type="EMBL" id="JAMZMK010008860">
    <property type="protein sequence ID" value="KAI7738171.1"/>
    <property type="molecule type" value="Genomic_DNA"/>
</dbReference>
<keyword evidence="7" id="KW-1185">Reference proteome</keyword>
<dbReference type="PANTHER" id="PTHR46245">
    <property type="entry name" value="B3 DOMAIN-CONTAINING PROTEIN OS07G0563300"/>
    <property type="match status" value="1"/>
</dbReference>
<sequence length="445" mass="48785">MLLKMENSVIHITQMLQVGGVVKLVESVISHVHIVGCWRHRVSQTPNPTWPSASHFLHGPAERINDVSSKSWRSIAGSGPVPWRQAPSLFNASKGQPELQLTSCSLGRSTRDDPSGRYVTDSWRVSAQELIGDKATSGIQYDKKQNLFNDVSYQSFFHTSVTPLSTLPATFALHNQKTETANVSGIRVKRLCTPQSVGKQCSNNDGAGPSLGNLAHNTKARDETMSCHQLLSYYGSQLTDQELPQLPAGWLVALNVLSASDAGKIGRLVLPKKCAEAYLPPISQPEGCPLIIQDLKGKDWKELLPVYGQCSCKLAILLLLIRYVGLVTFSRLDPEGKLVMGFRKALSASPSDKGNRKTNARISAREESLKDGTLSEVDKTSIHAKRKKGANMCSNSKTLRFSVTLEQIQGLLRPPLTKAPTIVLFEGVEFEVIDIAFTSEPILKF</sequence>
<evidence type="ECO:0000256" key="3">
    <source>
        <dbReference type="ARBA" id="ARBA00023125"/>
    </source>
</evidence>
<evidence type="ECO:0000256" key="5">
    <source>
        <dbReference type="ARBA" id="ARBA00023242"/>
    </source>
</evidence>
<dbReference type="AlphaFoldDB" id="A0AAD5CCZ7"/>
<keyword evidence="2" id="KW-0805">Transcription regulation</keyword>
<gene>
    <name evidence="6" type="ORF">M8C21_007554</name>
</gene>
<name>A0AAD5CCZ7_AMBAR</name>
<comment type="subcellular location">
    <subcellularLocation>
        <location evidence="1">Nucleus</location>
    </subcellularLocation>
</comment>
<evidence type="ECO:0000256" key="4">
    <source>
        <dbReference type="ARBA" id="ARBA00023163"/>
    </source>
</evidence>
<dbReference type="InterPro" id="IPR003340">
    <property type="entry name" value="B3_DNA-bd"/>
</dbReference>